<dbReference type="Proteomes" id="UP000095209">
    <property type="component" value="Unassembled WGS sequence"/>
</dbReference>
<protein>
    <recommendedName>
        <fullName evidence="3">Alpha-ribazole kinase</fullName>
    </recommendedName>
</protein>
<sequence>MRDLQFVSINDNEEIVISADCSGGIGERQSDIVCASAEKTSYYTMRVALMELLSVGATLTSVTIHNLTGDDTWNAYQSGIQKALTELNLTDVSIGGSTESNFKLEQSALGITLTGIVKKNKKKIRKTKEDDLFAVIGTPLVGEQVLFREVEVAPLSLFLEIVNLGFVHEVVPIGSKGIRYEVEQLCVNNSLHVEQFESSINLNSSAGPATCFLVTYDERKHEMLKKLATPYFHTLLRKP</sequence>
<dbReference type="EMBL" id="MJEH01000011">
    <property type="protein sequence ID" value="OEH93512.1"/>
    <property type="molecule type" value="Genomic_DNA"/>
</dbReference>
<dbReference type="AlphaFoldDB" id="A0A1E5LHG1"/>
<evidence type="ECO:0000313" key="1">
    <source>
        <dbReference type="EMBL" id="OEH93512.1"/>
    </source>
</evidence>
<organism evidence="1 2">
    <name type="scientific">Bacillus solimangrovi</name>
    <dbReference type="NCBI Taxonomy" id="1305675"/>
    <lineage>
        <taxon>Bacteria</taxon>
        <taxon>Bacillati</taxon>
        <taxon>Bacillota</taxon>
        <taxon>Bacilli</taxon>
        <taxon>Bacillales</taxon>
        <taxon>Bacillaceae</taxon>
        <taxon>Bacillus</taxon>
    </lineage>
</organism>
<keyword evidence="2" id="KW-1185">Reference proteome</keyword>
<dbReference type="OrthoDB" id="9805740at2"/>
<dbReference type="STRING" id="1305675.BFG57_00525"/>
<accession>A0A1E5LHG1</accession>
<comment type="caution">
    <text evidence="1">The sequence shown here is derived from an EMBL/GenBank/DDBJ whole genome shotgun (WGS) entry which is preliminary data.</text>
</comment>
<reference evidence="1 2" key="1">
    <citation type="submission" date="2016-08" db="EMBL/GenBank/DDBJ databases">
        <title>Genome of Bacillus solimangrovi GH2-4.</title>
        <authorList>
            <person name="Lim S."/>
            <person name="Kim B.-C."/>
        </authorList>
    </citation>
    <scope>NUCLEOTIDE SEQUENCE [LARGE SCALE GENOMIC DNA]</scope>
    <source>
        <strain evidence="1 2">GH2-4</strain>
    </source>
</reference>
<evidence type="ECO:0008006" key="3">
    <source>
        <dbReference type="Google" id="ProtNLM"/>
    </source>
</evidence>
<proteinExistence type="predicted"/>
<name>A0A1E5LHG1_9BACI</name>
<dbReference type="RefSeq" id="WP_069716415.1">
    <property type="nucleotide sequence ID" value="NZ_MJEH01000011.1"/>
</dbReference>
<gene>
    <name evidence="1" type="ORF">BFG57_00525</name>
</gene>
<evidence type="ECO:0000313" key="2">
    <source>
        <dbReference type="Proteomes" id="UP000095209"/>
    </source>
</evidence>